<dbReference type="EMBL" id="JANSHE010001373">
    <property type="protein sequence ID" value="KAJ3003005.1"/>
    <property type="molecule type" value="Genomic_DNA"/>
</dbReference>
<organism evidence="1 2">
    <name type="scientific">Trametes sanguinea</name>
    <dbReference type="NCBI Taxonomy" id="158606"/>
    <lineage>
        <taxon>Eukaryota</taxon>
        <taxon>Fungi</taxon>
        <taxon>Dikarya</taxon>
        <taxon>Basidiomycota</taxon>
        <taxon>Agaricomycotina</taxon>
        <taxon>Agaricomycetes</taxon>
        <taxon>Polyporales</taxon>
        <taxon>Polyporaceae</taxon>
        <taxon>Trametes</taxon>
    </lineage>
</organism>
<comment type="caution">
    <text evidence="1">The sequence shown here is derived from an EMBL/GenBank/DDBJ whole genome shotgun (WGS) entry which is preliminary data.</text>
</comment>
<evidence type="ECO:0000313" key="1">
    <source>
        <dbReference type="EMBL" id="KAJ3003005.1"/>
    </source>
</evidence>
<evidence type="ECO:0000313" key="2">
    <source>
        <dbReference type="Proteomes" id="UP001144978"/>
    </source>
</evidence>
<accession>A0ACC1PWE0</accession>
<name>A0ACC1PWE0_9APHY</name>
<gene>
    <name evidence="1" type="ORF">NUW54_g5538</name>
</gene>
<keyword evidence="2" id="KW-1185">Reference proteome</keyword>
<sequence length="335" mass="36673">MLPVYTDTATPLWSCGTSPFSASPSRGTMSIATGVWPSYDSPWDWSRGGTRAPGWGVRSVKFSPPGVGREVMTFTEHTSLLHVVDARTFETEEIVRMPNLDSPAYYPPFVGDPPFGPSTHRPLQCTTSAWRTRQRSRRHPRDDLSAEDDPNDIVVIPQLGDRDIENNVRLLLAGRRLNSRTTLLGAEADPREPLEGAAEGAREAEEMDVDELESDCLSSHAPSRSGSPAPASQLSLQPSGVRSRPSLLARRESNGPYPARWAPVSATSSTASSSRRHRRGLGQSLGDESSEEELDLAGMCFDPSGAFVYVAAQKGIAEWRVRGAEQQWWTGPEWA</sequence>
<protein>
    <submittedName>
        <fullName evidence="1">Uncharacterized protein</fullName>
    </submittedName>
</protein>
<reference evidence="1" key="1">
    <citation type="submission" date="2022-08" db="EMBL/GenBank/DDBJ databases">
        <title>Genome Sequence of Pycnoporus sanguineus.</title>
        <authorList>
            <person name="Buettner E."/>
        </authorList>
    </citation>
    <scope>NUCLEOTIDE SEQUENCE</scope>
    <source>
        <strain evidence="1">CG-C14</strain>
    </source>
</reference>
<proteinExistence type="predicted"/>
<dbReference type="Proteomes" id="UP001144978">
    <property type="component" value="Unassembled WGS sequence"/>
</dbReference>